<dbReference type="PANTHER" id="PTHR45674:SF4">
    <property type="entry name" value="DNA LIGASE 1"/>
    <property type="match status" value="1"/>
</dbReference>
<evidence type="ECO:0000256" key="9">
    <source>
        <dbReference type="ARBA" id="ARBA00023172"/>
    </source>
</evidence>
<dbReference type="InterPro" id="IPR012309">
    <property type="entry name" value="DNA_ligase_ATP-dep_C"/>
</dbReference>
<organism evidence="18 19">
    <name type="scientific">Furculomyces boomerangus</name>
    <dbReference type="NCBI Taxonomy" id="61424"/>
    <lineage>
        <taxon>Eukaryota</taxon>
        <taxon>Fungi</taxon>
        <taxon>Fungi incertae sedis</taxon>
        <taxon>Zoopagomycota</taxon>
        <taxon>Kickxellomycotina</taxon>
        <taxon>Harpellomycetes</taxon>
        <taxon>Harpellales</taxon>
        <taxon>Harpellaceae</taxon>
        <taxon>Furculomyces</taxon>
    </lineage>
</organism>
<keyword evidence="4" id="KW-0132">Cell division</keyword>
<keyword evidence="7 14" id="KW-0227">DNA damage</keyword>
<dbReference type="PROSITE" id="PS50160">
    <property type="entry name" value="DNA_LIGASE_A3"/>
    <property type="match status" value="1"/>
</dbReference>
<dbReference type="FunFam" id="1.10.3260.10:FF:000001">
    <property type="entry name" value="DNA ligase"/>
    <property type="match status" value="1"/>
</dbReference>
<keyword evidence="3 14" id="KW-0436">Ligase</keyword>
<dbReference type="GO" id="GO:0005524">
    <property type="term" value="F:ATP binding"/>
    <property type="evidence" value="ECO:0007669"/>
    <property type="project" value="UniProtKB-KW"/>
</dbReference>
<evidence type="ECO:0000256" key="8">
    <source>
        <dbReference type="ARBA" id="ARBA00022840"/>
    </source>
</evidence>
<dbReference type="InterPro" id="IPR050191">
    <property type="entry name" value="ATP-dep_DNA_ligase"/>
</dbReference>
<evidence type="ECO:0000256" key="7">
    <source>
        <dbReference type="ARBA" id="ARBA00022763"/>
    </source>
</evidence>
<feature type="compositionally biased region" description="Polar residues" evidence="16">
    <location>
        <begin position="691"/>
        <end position="711"/>
    </location>
</feature>
<dbReference type="Gene3D" id="2.40.50.140">
    <property type="entry name" value="Nucleic acid-binding proteins"/>
    <property type="match status" value="1"/>
</dbReference>
<dbReference type="Pfam" id="PF01068">
    <property type="entry name" value="DNA_ligase_A_M"/>
    <property type="match status" value="1"/>
</dbReference>
<keyword evidence="19" id="KW-1185">Reference proteome</keyword>
<evidence type="ECO:0000256" key="14">
    <source>
        <dbReference type="RuleBase" id="RU000617"/>
    </source>
</evidence>
<dbReference type="InterPro" id="IPR036599">
    <property type="entry name" value="DNA_ligase_N_sf"/>
</dbReference>
<keyword evidence="9 14" id="KW-0233">DNA recombination</keyword>
<dbReference type="SUPFAM" id="SSF50249">
    <property type="entry name" value="Nucleic acid-binding proteins"/>
    <property type="match status" value="1"/>
</dbReference>
<feature type="region of interest" description="Disordered" evidence="16">
    <location>
        <begin position="1"/>
        <end position="53"/>
    </location>
</feature>
<keyword evidence="10 14" id="KW-0234">DNA repair</keyword>
<dbReference type="Pfam" id="PF04675">
    <property type="entry name" value="DNA_ligase_A_N"/>
    <property type="match status" value="1"/>
</dbReference>
<dbReference type="GO" id="GO:0005634">
    <property type="term" value="C:nucleus"/>
    <property type="evidence" value="ECO:0007669"/>
    <property type="project" value="UniProtKB-SubCell"/>
</dbReference>
<protein>
    <recommendedName>
        <fullName evidence="14">DNA ligase</fullName>
        <ecNumber evidence="14">6.5.1.1</ecNumber>
    </recommendedName>
</protein>
<dbReference type="NCBIfam" id="TIGR00574">
    <property type="entry name" value="dnl1"/>
    <property type="match status" value="1"/>
</dbReference>
<keyword evidence="12" id="KW-0131">Cell cycle</keyword>
<evidence type="ECO:0000256" key="10">
    <source>
        <dbReference type="ARBA" id="ARBA00023204"/>
    </source>
</evidence>
<dbReference type="Gene3D" id="3.30.1490.70">
    <property type="match status" value="1"/>
</dbReference>
<accession>A0A2T9YKA9</accession>
<keyword evidence="5" id="KW-0235">DNA replication</keyword>
<dbReference type="SUPFAM" id="SSF56091">
    <property type="entry name" value="DNA ligase/mRNA capping enzyme, catalytic domain"/>
    <property type="match status" value="1"/>
</dbReference>
<dbReference type="Pfam" id="PF04679">
    <property type="entry name" value="DNA_ligase_A_C"/>
    <property type="match status" value="1"/>
</dbReference>
<comment type="catalytic activity">
    <reaction evidence="13 14">
        <text>ATP + (deoxyribonucleotide)n-3'-hydroxyl + 5'-phospho-(deoxyribonucleotide)m = (deoxyribonucleotide)n+m + AMP + diphosphate.</text>
        <dbReference type="EC" id="6.5.1.1"/>
    </reaction>
</comment>
<dbReference type="Proteomes" id="UP000245699">
    <property type="component" value="Unassembled WGS sequence"/>
</dbReference>
<dbReference type="PROSITE" id="PS00697">
    <property type="entry name" value="DNA_LIGASE_A1"/>
    <property type="match status" value="1"/>
</dbReference>
<dbReference type="FunFam" id="3.30.470.30:FF:000016">
    <property type="entry name" value="DNA ligase"/>
    <property type="match status" value="1"/>
</dbReference>
<dbReference type="InterPro" id="IPR012310">
    <property type="entry name" value="DNA_ligase_ATP-dep_cent"/>
</dbReference>
<reference evidence="18 19" key="1">
    <citation type="journal article" date="2018" name="MBio">
        <title>Comparative Genomics Reveals the Core Gene Toolbox for the Fungus-Insect Symbiosis.</title>
        <authorList>
            <person name="Wang Y."/>
            <person name="Stata M."/>
            <person name="Wang W."/>
            <person name="Stajich J.E."/>
            <person name="White M.M."/>
            <person name="Moncalvo J.M."/>
        </authorList>
    </citation>
    <scope>NUCLEOTIDE SEQUENCE [LARGE SCALE GENOMIC DNA]</scope>
    <source>
        <strain evidence="18 19">AUS-77-4</strain>
    </source>
</reference>
<evidence type="ECO:0000256" key="4">
    <source>
        <dbReference type="ARBA" id="ARBA00022618"/>
    </source>
</evidence>
<evidence type="ECO:0000256" key="6">
    <source>
        <dbReference type="ARBA" id="ARBA00022741"/>
    </source>
</evidence>
<evidence type="ECO:0000256" key="2">
    <source>
        <dbReference type="ARBA" id="ARBA00007572"/>
    </source>
</evidence>
<evidence type="ECO:0000256" key="12">
    <source>
        <dbReference type="ARBA" id="ARBA00023306"/>
    </source>
</evidence>
<dbReference type="GO" id="GO:1903461">
    <property type="term" value="P:Okazaki fragment processing involved in mitotic DNA replication"/>
    <property type="evidence" value="ECO:0007669"/>
    <property type="project" value="TreeGrafter"/>
</dbReference>
<dbReference type="PANTHER" id="PTHR45674">
    <property type="entry name" value="DNA LIGASE 1/3 FAMILY MEMBER"/>
    <property type="match status" value="1"/>
</dbReference>
<evidence type="ECO:0000256" key="1">
    <source>
        <dbReference type="ARBA" id="ARBA00004123"/>
    </source>
</evidence>
<dbReference type="InterPro" id="IPR012340">
    <property type="entry name" value="NA-bd_OB-fold"/>
</dbReference>
<dbReference type="Gene3D" id="3.30.470.30">
    <property type="entry name" value="DNA ligase/mRNA capping enzyme"/>
    <property type="match status" value="1"/>
</dbReference>
<dbReference type="GO" id="GO:0005739">
    <property type="term" value="C:mitochondrion"/>
    <property type="evidence" value="ECO:0007669"/>
    <property type="project" value="TreeGrafter"/>
</dbReference>
<dbReference type="GO" id="GO:0051301">
    <property type="term" value="P:cell division"/>
    <property type="evidence" value="ECO:0007669"/>
    <property type="project" value="UniProtKB-KW"/>
</dbReference>
<dbReference type="InterPro" id="IPR012308">
    <property type="entry name" value="DNA_ligase_ATP-dep_N"/>
</dbReference>
<evidence type="ECO:0000313" key="18">
    <source>
        <dbReference type="EMBL" id="PVU92776.1"/>
    </source>
</evidence>
<dbReference type="InterPro" id="IPR016059">
    <property type="entry name" value="DNA_ligase_ATP-dep_CS"/>
</dbReference>
<comment type="subcellular location">
    <subcellularLocation>
        <location evidence="1">Nucleus</location>
    </subcellularLocation>
</comment>
<name>A0A2T9YKA9_9FUNG</name>
<dbReference type="Gene3D" id="1.10.3260.10">
    <property type="entry name" value="DNA ligase, ATP-dependent, N-terminal domain"/>
    <property type="match status" value="1"/>
</dbReference>
<dbReference type="EC" id="6.5.1.1" evidence="14"/>
<evidence type="ECO:0000256" key="11">
    <source>
        <dbReference type="ARBA" id="ARBA00023242"/>
    </source>
</evidence>
<evidence type="ECO:0000313" key="19">
    <source>
        <dbReference type="Proteomes" id="UP000245699"/>
    </source>
</evidence>
<comment type="similarity">
    <text evidence="2 15">Belongs to the ATP-dependent DNA ligase family.</text>
</comment>
<comment type="caution">
    <text evidence="18">The sequence shown here is derived from an EMBL/GenBank/DDBJ whole genome shotgun (WGS) entry which is preliminary data.</text>
</comment>
<feature type="region of interest" description="Disordered" evidence="16">
    <location>
        <begin position="688"/>
        <end position="711"/>
    </location>
</feature>
<keyword evidence="11" id="KW-0539">Nucleus</keyword>
<dbReference type="PROSITE" id="PS00333">
    <property type="entry name" value="DNA_LIGASE_A2"/>
    <property type="match status" value="1"/>
</dbReference>
<evidence type="ECO:0000256" key="13">
    <source>
        <dbReference type="ARBA" id="ARBA00034003"/>
    </source>
</evidence>
<feature type="domain" description="ATP-dependent DNA ligase family profile" evidence="17">
    <location>
        <begin position="452"/>
        <end position="589"/>
    </location>
</feature>
<dbReference type="GO" id="GO:0003677">
    <property type="term" value="F:DNA binding"/>
    <property type="evidence" value="ECO:0007669"/>
    <property type="project" value="InterPro"/>
</dbReference>
<dbReference type="FunFam" id="2.40.50.140:FF:000062">
    <property type="entry name" value="DNA ligase"/>
    <property type="match status" value="1"/>
</dbReference>
<dbReference type="AlphaFoldDB" id="A0A2T9YKA9"/>
<dbReference type="SUPFAM" id="SSF117018">
    <property type="entry name" value="ATP-dependent DNA ligase DNA-binding domain"/>
    <property type="match status" value="1"/>
</dbReference>
<dbReference type="GO" id="GO:0071897">
    <property type="term" value="P:DNA biosynthetic process"/>
    <property type="evidence" value="ECO:0007669"/>
    <property type="project" value="InterPro"/>
</dbReference>
<dbReference type="STRING" id="61424.A0A2T9YKA9"/>
<dbReference type="OrthoDB" id="206088at2759"/>
<dbReference type="CDD" id="cd07900">
    <property type="entry name" value="Adenylation_DNA_ligase_I_Euk"/>
    <property type="match status" value="1"/>
</dbReference>
<gene>
    <name evidence="18" type="ORF">BB559_003620</name>
</gene>
<dbReference type="GO" id="GO:0006310">
    <property type="term" value="P:DNA recombination"/>
    <property type="evidence" value="ECO:0007669"/>
    <property type="project" value="UniProtKB-KW"/>
</dbReference>
<dbReference type="InterPro" id="IPR000977">
    <property type="entry name" value="DNA_ligase_ATP-dep"/>
</dbReference>
<dbReference type="GO" id="GO:0006281">
    <property type="term" value="P:DNA repair"/>
    <property type="evidence" value="ECO:0007669"/>
    <property type="project" value="UniProtKB-KW"/>
</dbReference>
<dbReference type="EMBL" id="MBFT01000347">
    <property type="protein sequence ID" value="PVU92776.1"/>
    <property type="molecule type" value="Genomic_DNA"/>
</dbReference>
<keyword evidence="6 14" id="KW-0547">Nucleotide-binding</keyword>
<dbReference type="CDD" id="cd07969">
    <property type="entry name" value="OBF_DNA_ligase_I"/>
    <property type="match status" value="1"/>
</dbReference>
<proteinExistence type="inferred from homology"/>
<sequence length="711" mass="79893">MSKQATLSSFFAKPKKSDNQKPADIGGLTKEAEDQDPGHENKKRKLENNSVKGNPVDKLNQRYQFFCDYIDLISIEEVKTIKEPVKKFKELTVGKKEKLSEMKYYSSLCEVLESVESTTKRLEITDIMSNFFKKMIDEGPETLTKCVYLCVNQVAPEYEGIELGVGESIVMKGIASSTGKQLSKVKSEAEKLGDLGTVAMNFRTNQKTLFPMPRLTIDKVFNTFYEISTSSGALSQQKKIDKISSLIVSGSSKEAKYIVRSLEGKLRIGLAEKTVLVALAQAAVFHKAESKGKKASSEELSKASEIIKTVYTQLPSYKILVESLLTHGIKNLQEFCKLVPGIPVKPMLAHPTKSITEVLDRFEGMEFTCEYKYDGERIQIHRLENGQVISFSRNSENTTEKYMDIMSKCDQFLKSGTKTFILDAEAVAWDKEKECILPFQVLSTRKRKDVKESEISVQVCVFVFDILYLNGESLLKKTFNERREIMKSAFISSPGQFEYAISKDLKSVDEIQAFLDESISGNCEGLMIKVLSGEESTYEPSKRSRNWLKVKKDYLDGIGDSLDLVVIGAYIGKGKRTGVYGGFLLACYDPEKEEYQSICKIGTGFSEASLEEFKNTLSAHVIPIPKPYYSYGDATKPDVWFEPVQVWEVKAADLSISPVYKAAIGYVNEEKGISLRFPRFIRLRTDKGPEQATSSEQVAEMFESQNFNSAS</sequence>
<feature type="compositionally biased region" description="Basic and acidic residues" evidence="16">
    <location>
        <begin position="30"/>
        <end position="40"/>
    </location>
</feature>
<evidence type="ECO:0000256" key="16">
    <source>
        <dbReference type="SAM" id="MobiDB-lite"/>
    </source>
</evidence>
<dbReference type="GO" id="GO:0003910">
    <property type="term" value="F:DNA ligase (ATP) activity"/>
    <property type="evidence" value="ECO:0007669"/>
    <property type="project" value="UniProtKB-EC"/>
</dbReference>
<evidence type="ECO:0000259" key="17">
    <source>
        <dbReference type="PROSITE" id="PS50160"/>
    </source>
</evidence>
<evidence type="ECO:0000256" key="15">
    <source>
        <dbReference type="RuleBase" id="RU004196"/>
    </source>
</evidence>
<evidence type="ECO:0000256" key="5">
    <source>
        <dbReference type="ARBA" id="ARBA00022705"/>
    </source>
</evidence>
<keyword evidence="8 14" id="KW-0067">ATP-binding</keyword>
<evidence type="ECO:0000256" key="3">
    <source>
        <dbReference type="ARBA" id="ARBA00022598"/>
    </source>
</evidence>